<evidence type="ECO:0000256" key="1">
    <source>
        <dbReference type="SAM" id="SignalP"/>
    </source>
</evidence>
<feature type="chain" id="PRO_5030633460" description="Nucleotide-diphospho-sugar transferase domain-containing protein" evidence="1">
    <location>
        <begin position="20"/>
        <end position="302"/>
    </location>
</feature>
<protein>
    <recommendedName>
        <fullName evidence="3">Nucleotide-diphospho-sugar transferase domain-containing protein</fullName>
    </recommendedName>
</protein>
<gene>
    <name evidence="2" type="ORF">ALAG00032_LOCUS9705</name>
</gene>
<dbReference type="AlphaFoldDB" id="A0A7S3JYC2"/>
<dbReference type="EMBL" id="HBIJ01014469">
    <property type="protein sequence ID" value="CAE0368942.1"/>
    <property type="molecule type" value="Transcribed_RNA"/>
</dbReference>
<dbReference type="InterPro" id="IPR029044">
    <property type="entry name" value="Nucleotide-diphossugar_trans"/>
</dbReference>
<reference evidence="2" key="1">
    <citation type="submission" date="2021-01" db="EMBL/GenBank/DDBJ databases">
        <authorList>
            <person name="Corre E."/>
            <person name="Pelletier E."/>
            <person name="Niang G."/>
            <person name="Scheremetjew M."/>
            <person name="Finn R."/>
            <person name="Kale V."/>
            <person name="Holt S."/>
            <person name="Cochrane G."/>
            <person name="Meng A."/>
            <person name="Brown T."/>
            <person name="Cohen L."/>
        </authorList>
    </citation>
    <scope>NUCLEOTIDE SEQUENCE</scope>
    <source>
        <strain evidence="2">CCMP1510</strain>
    </source>
</reference>
<organism evidence="2">
    <name type="scientific">Aureoumbra lagunensis</name>
    <dbReference type="NCBI Taxonomy" id="44058"/>
    <lineage>
        <taxon>Eukaryota</taxon>
        <taxon>Sar</taxon>
        <taxon>Stramenopiles</taxon>
        <taxon>Ochrophyta</taxon>
        <taxon>Pelagophyceae</taxon>
        <taxon>Pelagomonadales</taxon>
        <taxon>Aureoumbra</taxon>
    </lineage>
</organism>
<feature type="signal peptide" evidence="1">
    <location>
        <begin position="1"/>
        <end position="19"/>
    </location>
</feature>
<accession>A0A7S3JYC2</accession>
<evidence type="ECO:0008006" key="3">
    <source>
        <dbReference type="Google" id="ProtNLM"/>
    </source>
</evidence>
<dbReference type="SUPFAM" id="SSF53448">
    <property type="entry name" value="Nucleotide-diphospho-sugar transferases"/>
    <property type="match status" value="1"/>
</dbReference>
<keyword evidence="1" id="KW-0732">Signal</keyword>
<name>A0A7S3JYC2_9STRA</name>
<sequence length="302" mass="34416">MPCLLLALLLRFALIFTVSSPILIHESLKRLKRDWQNGARGARGFVLAAAGLAVIEGPEVVSLVELICFSGVNTTIIVENAVEASILLSRISKSCSSSPASINVINQLTKRTNNKSLEEQKMNHTEQLYHYRAFKLNSLALACPYRETIYIDNDVTFRNDTTTDIFFNRGFSAFDTKSDLSVGVAVATMCLRHSIEDLGVPDSFCQRQGGVLFLRCDRNASNIMNDWNKTYHRYIDRDKHDQLSLRLILYRRQHELLNLPPALNCRHPCKDKYRDDCLLYHAHLTKDRRTELDCFYSSSISH</sequence>
<evidence type="ECO:0000313" key="2">
    <source>
        <dbReference type="EMBL" id="CAE0368942.1"/>
    </source>
</evidence>
<proteinExistence type="predicted"/>